<feature type="domain" description="Ig-like" evidence="14">
    <location>
        <begin position="5"/>
        <end position="120"/>
    </location>
</feature>
<dbReference type="Ensembl" id="ENSMLUT00000004537.2">
    <property type="protein sequence ID" value="ENSMLUP00000004128.2"/>
    <property type="gene ID" value="ENSMLUG00000004540.2"/>
</dbReference>
<dbReference type="CDD" id="cd05716">
    <property type="entry name" value="IgV_pIgR_like"/>
    <property type="match status" value="1"/>
</dbReference>
<dbReference type="Gene3D" id="2.60.40.10">
    <property type="entry name" value="Immunoglobulins"/>
    <property type="match status" value="1"/>
</dbReference>
<accession>G1P2N1</accession>
<reference evidence="15 16" key="1">
    <citation type="journal article" date="2011" name="Nature">
        <title>A high-resolution map of human evolutionary constraint using 29 mammals.</title>
        <authorList>
            <person name="Lindblad-Toh K."/>
            <person name="Garber M."/>
            <person name="Zuk O."/>
            <person name="Lin M.F."/>
            <person name="Parker B.J."/>
            <person name="Washietl S."/>
            <person name="Kheradpour P."/>
            <person name="Ernst J."/>
            <person name="Jordan G."/>
            <person name="Mauceli E."/>
            <person name="Ward L.D."/>
            <person name="Lowe C.B."/>
            <person name="Holloway A.K."/>
            <person name="Clamp M."/>
            <person name="Gnerre S."/>
            <person name="Alfoldi J."/>
            <person name="Beal K."/>
            <person name="Chang J."/>
            <person name="Clawson H."/>
            <person name="Cuff J."/>
            <person name="Di Palma F."/>
            <person name="Fitzgerald S."/>
            <person name="Flicek P."/>
            <person name="Guttman M."/>
            <person name="Hubisz M.J."/>
            <person name="Jaffe D.B."/>
            <person name="Jungreis I."/>
            <person name="Kent W.J."/>
            <person name="Kostka D."/>
            <person name="Lara M."/>
            <person name="Martins A.L."/>
            <person name="Massingham T."/>
            <person name="Moltke I."/>
            <person name="Raney B.J."/>
            <person name="Rasmussen M.D."/>
            <person name="Robinson J."/>
            <person name="Stark A."/>
            <person name="Vilella A.J."/>
            <person name="Wen J."/>
            <person name="Xie X."/>
            <person name="Zody M.C."/>
            <person name="Baldwin J."/>
            <person name="Bloom T."/>
            <person name="Chin C.W."/>
            <person name="Heiman D."/>
            <person name="Nicol R."/>
            <person name="Nusbaum C."/>
            <person name="Young S."/>
            <person name="Wilkinson J."/>
            <person name="Worley K.C."/>
            <person name="Kovar C.L."/>
            <person name="Muzny D.M."/>
            <person name="Gibbs R.A."/>
            <person name="Cree A."/>
            <person name="Dihn H.H."/>
            <person name="Fowler G."/>
            <person name="Jhangiani S."/>
            <person name="Joshi V."/>
            <person name="Lee S."/>
            <person name="Lewis L.R."/>
            <person name="Nazareth L.V."/>
            <person name="Okwuonu G."/>
            <person name="Santibanez J."/>
            <person name="Warren W.C."/>
            <person name="Mardis E.R."/>
            <person name="Weinstock G.M."/>
            <person name="Wilson R.K."/>
            <person name="Delehaunty K."/>
            <person name="Dooling D."/>
            <person name="Fronik C."/>
            <person name="Fulton L."/>
            <person name="Fulton B."/>
            <person name="Graves T."/>
            <person name="Minx P."/>
            <person name="Sodergren E."/>
            <person name="Birney E."/>
            <person name="Margulies E.H."/>
            <person name="Herrero J."/>
            <person name="Green E.D."/>
            <person name="Haussler D."/>
            <person name="Siepel A."/>
            <person name="Goldman N."/>
            <person name="Pollard K.S."/>
            <person name="Pedersen J.S."/>
            <person name="Lander E.S."/>
            <person name="Kellis M."/>
        </authorList>
    </citation>
    <scope>NUCLEOTIDE SEQUENCE [LARGE SCALE GENOMIC DNA]</scope>
</reference>
<dbReference type="GO" id="GO:0005886">
    <property type="term" value="C:plasma membrane"/>
    <property type="evidence" value="ECO:0007669"/>
    <property type="project" value="UniProtKB-SubCell"/>
</dbReference>
<proteinExistence type="inferred from homology"/>
<evidence type="ECO:0000256" key="6">
    <source>
        <dbReference type="ARBA" id="ARBA00022989"/>
    </source>
</evidence>
<dbReference type="InterPro" id="IPR007110">
    <property type="entry name" value="Ig-like_dom"/>
</dbReference>
<evidence type="ECO:0000259" key="14">
    <source>
        <dbReference type="PROSITE" id="PS50835"/>
    </source>
</evidence>
<evidence type="ECO:0000256" key="10">
    <source>
        <dbReference type="ARBA" id="ARBA00023319"/>
    </source>
</evidence>
<dbReference type="PANTHER" id="PTHR11860">
    <property type="entry name" value="POLYMERIC-IMMUNOGLOBULIN RECEPTOR"/>
    <property type="match status" value="1"/>
</dbReference>
<dbReference type="InterPro" id="IPR050671">
    <property type="entry name" value="CD300_family_receptors"/>
</dbReference>
<dbReference type="eggNOG" id="ENOG502S8BD">
    <property type="taxonomic scope" value="Eukaryota"/>
</dbReference>
<dbReference type="InterPro" id="IPR013106">
    <property type="entry name" value="Ig_V-set"/>
</dbReference>
<dbReference type="InParanoid" id="G1P2N1"/>
<evidence type="ECO:0000256" key="13">
    <source>
        <dbReference type="SAM" id="SignalP"/>
    </source>
</evidence>
<keyword evidence="6 12" id="KW-1133">Transmembrane helix</keyword>
<dbReference type="Proteomes" id="UP000001074">
    <property type="component" value="Unassembled WGS sequence"/>
</dbReference>
<comment type="subcellular location">
    <subcellularLocation>
        <location evidence="1">Cell membrane</location>
        <topology evidence="1">Single-pass type I membrane protein</topology>
    </subcellularLocation>
</comment>
<dbReference type="EMBL" id="AAPE02055820">
    <property type="status" value="NOT_ANNOTATED_CDS"/>
    <property type="molecule type" value="Genomic_DNA"/>
</dbReference>
<feature type="signal peptide" evidence="13">
    <location>
        <begin position="1"/>
        <end position="16"/>
    </location>
</feature>
<comment type="similarity">
    <text evidence="11">Belongs to the CD300 family.</text>
</comment>
<evidence type="ECO:0000256" key="12">
    <source>
        <dbReference type="SAM" id="Phobius"/>
    </source>
</evidence>
<evidence type="ECO:0000256" key="3">
    <source>
        <dbReference type="ARBA" id="ARBA00022692"/>
    </source>
</evidence>
<dbReference type="PANTHER" id="PTHR11860:SF101">
    <property type="entry name" value="CMRF35-LIKE MOLECULE 1"/>
    <property type="match status" value="1"/>
</dbReference>
<feature type="chain" id="PRO_5003417498" description="Ig-like domain-containing protein" evidence="13">
    <location>
        <begin position="17"/>
        <end position="205"/>
    </location>
</feature>
<reference evidence="15" key="2">
    <citation type="submission" date="2025-08" db="UniProtKB">
        <authorList>
            <consortium name="Ensembl"/>
        </authorList>
    </citation>
    <scope>IDENTIFICATION</scope>
</reference>
<dbReference type="InterPro" id="IPR036179">
    <property type="entry name" value="Ig-like_dom_sf"/>
</dbReference>
<dbReference type="AlphaFoldDB" id="G1P2N1"/>
<keyword evidence="7 12" id="KW-0472">Membrane</keyword>
<keyword evidence="10" id="KW-0393">Immunoglobulin domain</keyword>
<keyword evidence="5" id="KW-0391">Immunity</keyword>
<keyword evidence="3 12" id="KW-0812">Transmembrane</keyword>
<evidence type="ECO:0000256" key="7">
    <source>
        <dbReference type="ARBA" id="ARBA00023136"/>
    </source>
</evidence>
<dbReference type="EMBL" id="AAPE02055821">
    <property type="status" value="NOT_ANNOTATED_CDS"/>
    <property type="molecule type" value="Genomic_DNA"/>
</dbReference>
<organism evidence="15 16">
    <name type="scientific">Myotis lucifugus</name>
    <name type="common">Little brown bat</name>
    <dbReference type="NCBI Taxonomy" id="59463"/>
    <lineage>
        <taxon>Eukaryota</taxon>
        <taxon>Metazoa</taxon>
        <taxon>Chordata</taxon>
        <taxon>Craniata</taxon>
        <taxon>Vertebrata</taxon>
        <taxon>Euteleostomi</taxon>
        <taxon>Mammalia</taxon>
        <taxon>Eutheria</taxon>
        <taxon>Laurasiatheria</taxon>
        <taxon>Chiroptera</taxon>
        <taxon>Yangochiroptera</taxon>
        <taxon>Vespertilionidae</taxon>
        <taxon>Myotis</taxon>
    </lineage>
</organism>
<dbReference type="STRING" id="59463.ENSMLUP00000004128"/>
<feature type="transmembrane region" description="Helical" evidence="12">
    <location>
        <begin position="151"/>
        <end position="172"/>
    </location>
</feature>
<dbReference type="InterPro" id="IPR013783">
    <property type="entry name" value="Ig-like_fold"/>
</dbReference>
<evidence type="ECO:0000256" key="11">
    <source>
        <dbReference type="ARBA" id="ARBA00043958"/>
    </source>
</evidence>
<dbReference type="InterPro" id="IPR003599">
    <property type="entry name" value="Ig_sub"/>
</dbReference>
<dbReference type="OMA" id="DWNYCNI"/>
<dbReference type="GO" id="GO:0002376">
    <property type="term" value="P:immune system process"/>
    <property type="evidence" value="ECO:0007669"/>
    <property type="project" value="UniProtKB-KW"/>
</dbReference>
<dbReference type="HOGENOM" id="CLU_051023_3_1_1"/>
<protein>
    <recommendedName>
        <fullName evidence="14">Ig-like domain-containing protein</fullName>
    </recommendedName>
</protein>
<evidence type="ECO:0000256" key="1">
    <source>
        <dbReference type="ARBA" id="ARBA00004251"/>
    </source>
</evidence>
<keyword evidence="16" id="KW-1185">Reference proteome</keyword>
<dbReference type="SUPFAM" id="SSF48726">
    <property type="entry name" value="Immunoglobulin"/>
    <property type="match status" value="1"/>
</dbReference>
<evidence type="ECO:0000256" key="5">
    <source>
        <dbReference type="ARBA" id="ARBA00022859"/>
    </source>
</evidence>
<dbReference type="FunFam" id="2.60.40.10:FF:000370">
    <property type="entry name" value="CMRF35-like molecule 1"/>
    <property type="match status" value="1"/>
</dbReference>
<keyword evidence="4 13" id="KW-0732">Signal</keyword>
<keyword evidence="8" id="KW-1015">Disulfide bond</keyword>
<evidence type="ECO:0000256" key="8">
    <source>
        <dbReference type="ARBA" id="ARBA00023157"/>
    </source>
</evidence>
<evidence type="ECO:0000256" key="2">
    <source>
        <dbReference type="ARBA" id="ARBA00022475"/>
    </source>
</evidence>
<dbReference type="PROSITE" id="PS50835">
    <property type="entry name" value="IG_LIKE"/>
    <property type="match status" value="1"/>
</dbReference>
<evidence type="ECO:0000313" key="15">
    <source>
        <dbReference type="Ensembl" id="ENSMLUP00000004128.2"/>
    </source>
</evidence>
<sequence>MWLLPPLLLLIVPGSSVDITGPEAVRGLERGVLTVQCRYDPRWENHLKWWCRGAEYGSCKILVQTNGSAFGVKERVSIRDYRTNHTITVTMKELRREDTDTYWCGIERTGTDPAVPVKVTIDPVAPEDTTGSPTVTSHHSDGRSLLSSTRFLLLVFLEVPLLLSMLSAVLWVNRPLRGSGGRQSQPGSEDQYLNFTVSLRRGKTT</sequence>
<name>G1P2N1_MYOLU</name>
<dbReference type="FunCoup" id="G1P2N1">
    <property type="interactions" value="160"/>
</dbReference>
<dbReference type="GeneTree" id="ENSGT00940000154332"/>
<keyword evidence="2" id="KW-1003">Cell membrane</keyword>
<evidence type="ECO:0000256" key="9">
    <source>
        <dbReference type="ARBA" id="ARBA00023170"/>
    </source>
</evidence>
<dbReference type="GO" id="GO:0004888">
    <property type="term" value="F:transmembrane signaling receptor activity"/>
    <property type="evidence" value="ECO:0007669"/>
    <property type="project" value="TreeGrafter"/>
</dbReference>
<dbReference type="Pfam" id="PF07686">
    <property type="entry name" value="V-set"/>
    <property type="match status" value="1"/>
</dbReference>
<evidence type="ECO:0000256" key="4">
    <source>
        <dbReference type="ARBA" id="ARBA00022729"/>
    </source>
</evidence>
<reference evidence="15" key="3">
    <citation type="submission" date="2025-09" db="UniProtKB">
        <authorList>
            <consortium name="Ensembl"/>
        </authorList>
    </citation>
    <scope>IDENTIFICATION</scope>
</reference>
<keyword evidence="9" id="KW-0675">Receptor</keyword>
<dbReference type="SMART" id="SM00409">
    <property type="entry name" value="IG"/>
    <property type="match status" value="1"/>
</dbReference>
<evidence type="ECO:0000313" key="16">
    <source>
        <dbReference type="Proteomes" id="UP000001074"/>
    </source>
</evidence>